<feature type="non-terminal residue" evidence="2">
    <location>
        <position position="72"/>
    </location>
</feature>
<feature type="domain" description="NERD" evidence="1">
    <location>
        <begin position="16"/>
        <end position="70"/>
    </location>
</feature>
<dbReference type="Proteomes" id="UP000824025">
    <property type="component" value="Unassembled WGS sequence"/>
</dbReference>
<dbReference type="Pfam" id="PF08378">
    <property type="entry name" value="NERD"/>
    <property type="match status" value="1"/>
</dbReference>
<protein>
    <submittedName>
        <fullName evidence="2">NERD domain-containing protein</fullName>
    </submittedName>
</protein>
<accession>A0A9D2D6C8</accession>
<reference evidence="2" key="2">
    <citation type="submission" date="2021-04" db="EMBL/GenBank/DDBJ databases">
        <authorList>
            <person name="Gilroy R."/>
        </authorList>
    </citation>
    <scope>NUCLEOTIDE SEQUENCE</scope>
    <source>
        <strain evidence="2">CHK192-19661</strain>
    </source>
</reference>
<dbReference type="InterPro" id="IPR011528">
    <property type="entry name" value="NERD"/>
</dbReference>
<sequence length="72" mass="8042">MATMIPYTAGENTTSGAERKLFNLIKDDDRTRDWVVFHSLHLEHHVSQLEGEADFVILAPNLGCFVIEVKGG</sequence>
<name>A0A9D2D6C8_9FIRM</name>
<gene>
    <name evidence="2" type="ORF">H9726_02950</name>
</gene>
<reference evidence="2" key="1">
    <citation type="journal article" date="2021" name="PeerJ">
        <title>Extensive microbial diversity within the chicken gut microbiome revealed by metagenomics and culture.</title>
        <authorList>
            <person name="Gilroy R."/>
            <person name="Ravi A."/>
            <person name="Getino M."/>
            <person name="Pursley I."/>
            <person name="Horton D.L."/>
            <person name="Alikhan N.F."/>
            <person name="Baker D."/>
            <person name="Gharbi K."/>
            <person name="Hall N."/>
            <person name="Watson M."/>
            <person name="Adriaenssens E.M."/>
            <person name="Foster-Nyarko E."/>
            <person name="Jarju S."/>
            <person name="Secka A."/>
            <person name="Antonio M."/>
            <person name="Oren A."/>
            <person name="Chaudhuri R.R."/>
            <person name="La Ragione R."/>
            <person name="Hildebrand F."/>
            <person name="Pallen M.J."/>
        </authorList>
    </citation>
    <scope>NUCLEOTIDE SEQUENCE</scope>
    <source>
        <strain evidence="2">CHK192-19661</strain>
    </source>
</reference>
<dbReference type="EMBL" id="DXCF01000015">
    <property type="protein sequence ID" value="HIZ09428.1"/>
    <property type="molecule type" value="Genomic_DNA"/>
</dbReference>
<evidence type="ECO:0000259" key="1">
    <source>
        <dbReference type="Pfam" id="PF08378"/>
    </source>
</evidence>
<evidence type="ECO:0000313" key="3">
    <source>
        <dbReference type="Proteomes" id="UP000824025"/>
    </source>
</evidence>
<dbReference type="AlphaFoldDB" id="A0A9D2D6C8"/>
<organism evidence="2 3">
    <name type="scientific">Candidatus Borkfalkia avicola</name>
    <dbReference type="NCBI Taxonomy" id="2838503"/>
    <lineage>
        <taxon>Bacteria</taxon>
        <taxon>Bacillati</taxon>
        <taxon>Bacillota</taxon>
        <taxon>Clostridia</taxon>
        <taxon>Christensenellales</taxon>
        <taxon>Christensenellaceae</taxon>
        <taxon>Candidatus Borkfalkia</taxon>
    </lineage>
</organism>
<comment type="caution">
    <text evidence="2">The sequence shown here is derived from an EMBL/GenBank/DDBJ whole genome shotgun (WGS) entry which is preliminary data.</text>
</comment>
<evidence type="ECO:0000313" key="2">
    <source>
        <dbReference type="EMBL" id="HIZ09428.1"/>
    </source>
</evidence>
<proteinExistence type="predicted"/>